<evidence type="ECO:0000256" key="9">
    <source>
        <dbReference type="ARBA" id="ARBA00023237"/>
    </source>
</evidence>
<evidence type="ECO:0000259" key="13">
    <source>
        <dbReference type="Pfam" id="PF00593"/>
    </source>
</evidence>
<evidence type="ECO:0000256" key="12">
    <source>
        <dbReference type="SAM" id="SignalP"/>
    </source>
</evidence>
<evidence type="ECO:0000256" key="4">
    <source>
        <dbReference type="ARBA" id="ARBA00022452"/>
    </source>
</evidence>
<dbReference type="Pfam" id="PF00593">
    <property type="entry name" value="TonB_dep_Rec_b-barrel"/>
    <property type="match status" value="1"/>
</dbReference>
<feature type="domain" description="TonB-dependent receptor plug" evidence="14">
    <location>
        <begin position="62"/>
        <end position="171"/>
    </location>
</feature>
<comment type="caution">
    <text evidence="15">The sequence shown here is derived from an EMBL/GenBank/DDBJ whole genome shotgun (WGS) entry which is preliminary data.</text>
</comment>
<dbReference type="Gene3D" id="2.170.130.10">
    <property type="entry name" value="TonB-dependent receptor, plug domain"/>
    <property type="match status" value="1"/>
</dbReference>
<dbReference type="GO" id="GO:0015344">
    <property type="term" value="F:siderophore uptake transmembrane transporter activity"/>
    <property type="evidence" value="ECO:0007669"/>
    <property type="project" value="TreeGrafter"/>
</dbReference>
<dbReference type="InterPro" id="IPR012910">
    <property type="entry name" value="Plug_dom"/>
</dbReference>
<sequence length="743" mass="81550">MFNTQPKILARTISVMMFMAAGSSFIHAEDILPTIKLKADDQDQQGYTVKKSKSATKMDLALKDTPQSVSVITKEQIDDQNLTTVEDVLNQTPGVYVQRFGAQGAVGNGGEYVFYYARGKQIVNYQVDGVMTAPAIDGKNGSSLSNFDPAVFENVTIIKGATGLTNGAGYPSASVNFNRKHANSSVPTGEVKLSGGSWDTYRSQLDVQGGLNSSGSIRGRAVASYGQGDSWKAWGDNQSATLYGIIDADIDPKTTVSVGGMLSRNKVTGLGVHGIDMYGIDGSINPYTPSFNANAKWAYSRVDTINLFAQAKHEFENRWNLQTNYNYTQQQIKSLFGVIGVASVNYSDQDVIKGTTTYKAHYASLAASQNNFNPEEHSLDVSASGPYQLFGREHELMLGASYQHIENNNNNFSGSNSANAVDLRTWNGDVALPKAATQVVGANNKKYEQVGYYLATRLNPIDHLHVIAGARLSDYDYETLVTTATKNTPTHFSTYAKVTPYAGITYDITPWLTAYASYTNIFMPQSNRDYNYALLDPQEGDNYEGGFKAAFFENRLNLSASYFEAKMDNVADAGTKYGNNIPSDLVGIVLPTDNYYNEMDGVKTKGFEIEASGEILDGWNIQTGYTHAKSKQNGGKVNTTIPEDQYKLFTTYNLPILDKKLTIGGGVNWQSAFYNGNVTGVNYLAYKQDQFALVSLMAKYQVNHDLSVAFNVDNVTNEKYRLNTWANTYGDPTSYTGSLTYKF</sequence>
<dbReference type="PROSITE" id="PS52016">
    <property type="entry name" value="TONB_DEPENDENT_REC_3"/>
    <property type="match status" value="1"/>
</dbReference>
<evidence type="ECO:0000256" key="7">
    <source>
        <dbReference type="ARBA" id="ARBA00023136"/>
    </source>
</evidence>
<organism evidence="15 16">
    <name type="scientific">Acinetobacter guerrae</name>
    <dbReference type="NCBI Taxonomy" id="1843371"/>
    <lineage>
        <taxon>Bacteria</taxon>
        <taxon>Pseudomonadati</taxon>
        <taxon>Pseudomonadota</taxon>
        <taxon>Gammaproteobacteria</taxon>
        <taxon>Moraxellales</taxon>
        <taxon>Moraxellaceae</taxon>
        <taxon>Acinetobacter</taxon>
    </lineage>
</organism>
<evidence type="ECO:0000256" key="1">
    <source>
        <dbReference type="ARBA" id="ARBA00004571"/>
    </source>
</evidence>
<keyword evidence="9 10" id="KW-0998">Cell outer membrane</keyword>
<dbReference type="GO" id="GO:0015891">
    <property type="term" value="P:siderophore transport"/>
    <property type="evidence" value="ECO:0007669"/>
    <property type="project" value="InterPro"/>
</dbReference>
<dbReference type="GO" id="GO:0009279">
    <property type="term" value="C:cell outer membrane"/>
    <property type="evidence" value="ECO:0007669"/>
    <property type="project" value="UniProtKB-SubCell"/>
</dbReference>
<gene>
    <name evidence="15" type="ORF">D7V21_00770</name>
</gene>
<feature type="chain" id="PRO_5017221759" evidence="12">
    <location>
        <begin position="29"/>
        <end position="743"/>
    </location>
</feature>
<feature type="signal peptide" evidence="12">
    <location>
        <begin position="1"/>
        <end position="28"/>
    </location>
</feature>
<evidence type="ECO:0000256" key="8">
    <source>
        <dbReference type="ARBA" id="ARBA00023170"/>
    </source>
</evidence>
<dbReference type="CDD" id="cd01347">
    <property type="entry name" value="ligand_gated_channel"/>
    <property type="match status" value="1"/>
</dbReference>
<evidence type="ECO:0000256" key="2">
    <source>
        <dbReference type="ARBA" id="ARBA00009810"/>
    </source>
</evidence>
<feature type="domain" description="TonB-dependent receptor-like beta-barrel" evidence="13">
    <location>
        <begin position="287"/>
        <end position="715"/>
    </location>
</feature>
<dbReference type="GO" id="GO:0038023">
    <property type="term" value="F:signaling receptor activity"/>
    <property type="evidence" value="ECO:0007669"/>
    <property type="project" value="InterPro"/>
</dbReference>
<evidence type="ECO:0000259" key="14">
    <source>
        <dbReference type="Pfam" id="PF07715"/>
    </source>
</evidence>
<evidence type="ECO:0000256" key="10">
    <source>
        <dbReference type="PROSITE-ProRule" id="PRU01360"/>
    </source>
</evidence>
<dbReference type="EMBL" id="RAXU01000001">
    <property type="protein sequence ID" value="RKG36166.1"/>
    <property type="molecule type" value="Genomic_DNA"/>
</dbReference>
<keyword evidence="3 10" id="KW-0813">Transport</keyword>
<keyword evidence="4 10" id="KW-1134">Transmembrane beta strand</keyword>
<dbReference type="InterPro" id="IPR039426">
    <property type="entry name" value="TonB-dep_rcpt-like"/>
</dbReference>
<evidence type="ECO:0000256" key="5">
    <source>
        <dbReference type="ARBA" id="ARBA00022692"/>
    </source>
</evidence>
<keyword evidence="7 10" id="KW-0472">Membrane</keyword>
<evidence type="ECO:0000313" key="16">
    <source>
        <dbReference type="Proteomes" id="UP000269001"/>
    </source>
</evidence>
<dbReference type="InterPro" id="IPR000531">
    <property type="entry name" value="Beta-barrel_TonB"/>
</dbReference>
<dbReference type="PANTHER" id="PTHR32552:SF74">
    <property type="entry name" value="HYDROXAMATE SIDEROPHORE RECEPTOR FHUE"/>
    <property type="match status" value="1"/>
</dbReference>
<accession>A0A3A8ERR5</accession>
<keyword evidence="12" id="KW-0732">Signal</keyword>
<keyword evidence="5 10" id="KW-0812">Transmembrane</keyword>
<evidence type="ECO:0000256" key="11">
    <source>
        <dbReference type="RuleBase" id="RU003357"/>
    </source>
</evidence>
<keyword evidence="16" id="KW-1185">Reference proteome</keyword>
<reference evidence="15 16" key="1">
    <citation type="submission" date="2018-09" db="EMBL/GenBank/DDBJ databases">
        <title>The draft genome of Acinetobacter spp. strains.</title>
        <authorList>
            <person name="Qin J."/>
            <person name="Feng Y."/>
            <person name="Zong Z."/>
        </authorList>
    </citation>
    <scope>NUCLEOTIDE SEQUENCE [LARGE SCALE GENOMIC DNA]</scope>
    <source>
        <strain evidence="15 16">WCHAc060096</strain>
    </source>
</reference>
<comment type="similarity">
    <text evidence="2 10 11">Belongs to the TonB-dependent receptor family.</text>
</comment>
<dbReference type="AlphaFoldDB" id="A0A3A8ERR5"/>
<evidence type="ECO:0000313" key="15">
    <source>
        <dbReference type="EMBL" id="RKG36166.1"/>
    </source>
</evidence>
<dbReference type="NCBIfam" id="TIGR01783">
    <property type="entry name" value="TonB-siderophor"/>
    <property type="match status" value="1"/>
</dbReference>
<proteinExistence type="inferred from homology"/>
<keyword evidence="6 11" id="KW-0798">TonB box</keyword>
<dbReference type="InterPro" id="IPR036942">
    <property type="entry name" value="Beta-barrel_TonB_sf"/>
</dbReference>
<evidence type="ECO:0000256" key="3">
    <source>
        <dbReference type="ARBA" id="ARBA00022448"/>
    </source>
</evidence>
<dbReference type="PANTHER" id="PTHR32552">
    <property type="entry name" value="FERRICHROME IRON RECEPTOR-RELATED"/>
    <property type="match status" value="1"/>
</dbReference>
<evidence type="ECO:0000256" key="6">
    <source>
        <dbReference type="ARBA" id="ARBA00023077"/>
    </source>
</evidence>
<dbReference type="Proteomes" id="UP000269001">
    <property type="component" value="Unassembled WGS sequence"/>
</dbReference>
<comment type="subcellular location">
    <subcellularLocation>
        <location evidence="1 10">Cell outer membrane</location>
        <topology evidence="1 10">Multi-pass membrane protein</topology>
    </subcellularLocation>
</comment>
<dbReference type="Gene3D" id="2.40.170.20">
    <property type="entry name" value="TonB-dependent receptor, beta-barrel domain"/>
    <property type="match status" value="1"/>
</dbReference>
<keyword evidence="8 15" id="KW-0675">Receptor</keyword>
<dbReference type="SUPFAM" id="SSF56935">
    <property type="entry name" value="Porins"/>
    <property type="match status" value="1"/>
</dbReference>
<name>A0A3A8ERR5_9GAMM</name>
<dbReference type="Pfam" id="PF07715">
    <property type="entry name" value="Plug"/>
    <property type="match status" value="1"/>
</dbReference>
<dbReference type="InterPro" id="IPR037066">
    <property type="entry name" value="Plug_dom_sf"/>
</dbReference>
<dbReference type="RefSeq" id="WP_120368640.1">
    <property type="nucleotide sequence ID" value="NZ_RAXU01000001.1"/>
</dbReference>
<protein>
    <submittedName>
        <fullName evidence="15">TonB-dependent siderophore receptor</fullName>
    </submittedName>
</protein>
<dbReference type="InterPro" id="IPR010105">
    <property type="entry name" value="TonB_sidphr_rcpt"/>
</dbReference>